<keyword evidence="5" id="KW-0812">Transmembrane</keyword>
<name>A0A926FAF8_9BACT</name>
<dbReference type="AlphaFoldDB" id="A0A926FAF8"/>
<dbReference type="PANTHER" id="PTHR43280:SF2">
    <property type="entry name" value="HTH-TYPE TRANSCRIPTIONAL REGULATOR EXSA"/>
    <property type="match status" value="1"/>
</dbReference>
<evidence type="ECO:0000313" key="8">
    <source>
        <dbReference type="EMBL" id="MBC8595072.1"/>
    </source>
</evidence>
<evidence type="ECO:0000256" key="5">
    <source>
        <dbReference type="SAM" id="Phobius"/>
    </source>
</evidence>
<dbReference type="SUPFAM" id="SSF52172">
    <property type="entry name" value="CheY-like"/>
    <property type="match status" value="1"/>
</dbReference>
<keyword evidence="9" id="KW-1185">Reference proteome</keyword>
<feature type="domain" description="Response regulatory" evidence="7">
    <location>
        <begin position="313"/>
        <end position="428"/>
    </location>
</feature>
<feature type="modified residue" description="4-aspartylphosphate" evidence="4">
    <location>
        <position position="361"/>
    </location>
</feature>
<keyword evidence="5" id="KW-0472">Membrane</keyword>
<dbReference type="PROSITE" id="PS50110">
    <property type="entry name" value="RESPONSE_REGULATORY"/>
    <property type="match status" value="1"/>
</dbReference>
<dbReference type="PANTHER" id="PTHR43280">
    <property type="entry name" value="ARAC-FAMILY TRANSCRIPTIONAL REGULATOR"/>
    <property type="match status" value="1"/>
</dbReference>
<keyword evidence="2" id="KW-0238">DNA-binding</keyword>
<evidence type="ECO:0000256" key="4">
    <source>
        <dbReference type="PROSITE-ProRule" id="PRU00169"/>
    </source>
</evidence>
<feature type="transmembrane region" description="Helical" evidence="5">
    <location>
        <begin position="18"/>
        <end position="41"/>
    </location>
</feature>
<sequence>MKVILTLQQTANIFTISLWQIIGAYPVEILATASLIFLMMYNRMKNNEGLLSEEKLGLILSIMHKTQTPLSLIQHLLESTLSEELPKATLQKLERALKHANHVSACYQNVLIIDKLKKKLSSYSLSTIEFELYTYIISVSNQCRIYANSRQIQLNVSKNFTYISCQINEIVMTAALQCLLNKIIDATPYKGSVNIVISHVTDSWCLQISNCSNYDKNSKEMISAISALKLMPAFGSLRTIKKIIHLHGGKMTGSCHGETAMFKIIIPAKCYSNMANQPHLTNSAFKSTGLTPLNNENINNRNKLSSMADNVPNILLAMADTELSNYLGETLSTAFRITILEEPEDIFQFSIQHHPDAIIIDEIIKGVNGESLCSKIKSETNTSSIPIILLISSDDNESYLSRLRCGADKLEMRVTNICKLKAEIQVLIDNHLAYLNQSKKVLPIEPETEQPQSSSIEEENAKFINKVYEVLEEKLNVEKYTIKKLSKDIGMSRTAFYNKMIKITGKPPTNCILEYRMNRAKQLLLTQQYYVTEVAEMVGYCNAKYFGKIFKKHFHVPPSDYLRSPKV</sequence>
<dbReference type="EMBL" id="JACRTF010000001">
    <property type="protein sequence ID" value="MBC8595072.1"/>
    <property type="molecule type" value="Genomic_DNA"/>
</dbReference>
<dbReference type="InterPro" id="IPR011006">
    <property type="entry name" value="CheY-like_superfamily"/>
</dbReference>
<keyword evidence="5" id="KW-1133">Transmembrane helix</keyword>
<dbReference type="InterPro" id="IPR018060">
    <property type="entry name" value="HTH_AraC"/>
</dbReference>
<gene>
    <name evidence="8" type="ORF">H8744_17825</name>
</gene>
<dbReference type="PROSITE" id="PS01124">
    <property type="entry name" value="HTH_ARAC_FAMILY_2"/>
    <property type="match status" value="1"/>
</dbReference>
<evidence type="ECO:0000256" key="1">
    <source>
        <dbReference type="ARBA" id="ARBA00023015"/>
    </source>
</evidence>
<dbReference type="InterPro" id="IPR020449">
    <property type="entry name" value="Tscrpt_reg_AraC-type_HTH"/>
</dbReference>
<accession>A0A926FAF8</accession>
<keyword evidence="4" id="KW-0597">Phosphoprotein</keyword>
<feature type="domain" description="HTH araC/xylS-type" evidence="6">
    <location>
        <begin position="465"/>
        <end position="564"/>
    </location>
</feature>
<dbReference type="SUPFAM" id="SSF46689">
    <property type="entry name" value="Homeodomain-like"/>
    <property type="match status" value="1"/>
</dbReference>
<dbReference type="GO" id="GO:0043565">
    <property type="term" value="F:sequence-specific DNA binding"/>
    <property type="evidence" value="ECO:0007669"/>
    <property type="project" value="InterPro"/>
</dbReference>
<dbReference type="Gene3D" id="1.10.10.60">
    <property type="entry name" value="Homeodomain-like"/>
    <property type="match status" value="2"/>
</dbReference>
<dbReference type="SMART" id="SM00342">
    <property type="entry name" value="HTH_ARAC"/>
    <property type="match status" value="1"/>
</dbReference>
<comment type="caution">
    <text evidence="8">The sequence shown here is derived from an EMBL/GenBank/DDBJ whole genome shotgun (WGS) entry which is preliminary data.</text>
</comment>
<dbReference type="Gene3D" id="3.40.50.2300">
    <property type="match status" value="1"/>
</dbReference>
<evidence type="ECO:0000313" key="9">
    <source>
        <dbReference type="Proteomes" id="UP000651085"/>
    </source>
</evidence>
<evidence type="ECO:0000256" key="3">
    <source>
        <dbReference type="ARBA" id="ARBA00023163"/>
    </source>
</evidence>
<dbReference type="GO" id="GO:0000160">
    <property type="term" value="P:phosphorelay signal transduction system"/>
    <property type="evidence" value="ECO:0007669"/>
    <property type="project" value="InterPro"/>
</dbReference>
<dbReference type="PRINTS" id="PR00032">
    <property type="entry name" value="HTHARAC"/>
</dbReference>
<evidence type="ECO:0000259" key="6">
    <source>
        <dbReference type="PROSITE" id="PS01124"/>
    </source>
</evidence>
<dbReference type="InterPro" id="IPR009057">
    <property type="entry name" value="Homeodomain-like_sf"/>
</dbReference>
<evidence type="ECO:0000256" key="2">
    <source>
        <dbReference type="ARBA" id="ARBA00023125"/>
    </source>
</evidence>
<dbReference type="GO" id="GO:0003700">
    <property type="term" value="F:DNA-binding transcription factor activity"/>
    <property type="evidence" value="ECO:0007669"/>
    <property type="project" value="InterPro"/>
</dbReference>
<organism evidence="8 9">
    <name type="scientific">Jilunia laotingensis</name>
    <dbReference type="NCBI Taxonomy" id="2763675"/>
    <lineage>
        <taxon>Bacteria</taxon>
        <taxon>Pseudomonadati</taxon>
        <taxon>Bacteroidota</taxon>
        <taxon>Bacteroidia</taxon>
        <taxon>Bacteroidales</taxon>
        <taxon>Bacteroidaceae</taxon>
        <taxon>Jilunia</taxon>
    </lineage>
</organism>
<keyword evidence="1" id="KW-0805">Transcription regulation</keyword>
<dbReference type="Pfam" id="PF12833">
    <property type="entry name" value="HTH_18"/>
    <property type="match status" value="1"/>
</dbReference>
<dbReference type="RefSeq" id="WP_262436144.1">
    <property type="nucleotide sequence ID" value="NZ_JACRTF010000001.1"/>
</dbReference>
<keyword evidence="3" id="KW-0804">Transcription</keyword>
<reference evidence="8" key="1">
    <citation type="submission" date="2020-08" db="EMBL/GenBank/DDBJ databases">
        <title>Genome public.</title>
        <authorList>
            <person name="Liu C."/>
            <person name="Sun Q."/>
        </authorList>
    </citation>
    <scope>NUCLEOTIDE SEQUENCE</scope>
    <source>
        <strain evidence="8">N12</strain>
    </source>
</reference>
<protein>
    <submittedName>
        <fullName evidence="8">Helix-turn-helix domain-containing protein</fullName>
    </submittedName>
</protein>
<dbReference type="InterPro" id="IPR001789">
    <property type="entry name" value="Sig_transdc_resp-reg_receiver"/>
</dbReference>
<dbReference type="Proteomes" id="UP000651085">
    <property type="component" value="Unassembled WGS sequence"/>
</dbReference>
<proteinExistence type="predicted"/>
<evidence type="ECO:0000259" key="7">
    <source>
        <dbReference type="PROSITE" id="PS50110"/>
    </source>
</evidence>